<organism evidence="2 3">
    <name type="scientific">Glycine soja</name>
    <name type="common">Wild soybean</name>
    <dbReference type="NCBI Taxonomy" id="3848"/>
    <lineage>
        <taxon>Eukaryota</taxon>
        <taxon>Viridiplantae</taxon>
        <taxon>Streptophyta</taxon>
        <taxon>Embryophyta</taxon>
        <taxon>Tracheophyta</taxon>
        <taxon>Spermatophyta</taxon>
        <taxon>Magnoliopsida</taxon>
        <taxon>eudicotyledons</taxon>
        <taxon>Gunneridae</taxon>
        <taxon>Pentapetalae</taxon>
        <taxon>rosids</taxon>
        <taxon>fabids</taxon>
        <taxon>Fabales</taxon>
        <taxon>Fabaceae</taxon>
        <taxon>Papilionoideae</taxon>
        <taxon>50 kb inversion clade</taxon>
        <taxon>NPAAA clade</taxon>
        <taxon>indigoferoid/millettioid clade</taxon>
        <taxon>Phaseoleae</taxon>
        <taxon>Glycine</taxon>
        <taxon>Glycine subgen. Soja</taxon>
    </lineage>
</organism>
<dbReference type="Gramene" id="XM_028333106.1">
    <property type="protein sequence ID" value="XP_028188907.1"/>
    <property type="gene ID" value="LOC114375330"/>
</dbReference>
<keyword evidence="1" id="KW-0812">Transmembrane</keyword>
<dbReference type="PANTHER" id="PTHR33736:SF18">
    <property type="entry name" value="F-BOX DOMAIN-CONTAINING PROTEIN"/>
    <property type="match status" value="1"/>
</dbReference>
<protein>
    <submittedName>
        <fullName evidence="2">F-box protein</fullName>
    </submittedName>
</protein>
<accession>A0A445ID34</accession>
<dbReference type="SUPFAM" id="SSF81383">
    <property type="entry name" value="F-box domain"/>
    <property type="match status" value="1"/>
</dbReference>
<evidence type="ECO:0000256" key="1">
    <source>
        <dbReference type="SAM" id="Phobius"/>
    </source>
</evidence>
<sequence>MTPPMDNTSFSSDITTVHPDIFQSHILNRLDGPTLASAASSTSHLRRLCTEHHLWRNISAATWPSLNDPLAAAIITTFPARHRSIFSDSFPSLHHSPPNLNPTPPPPPPPELISAVDLYYKGKPVFSRVIKTETHKGWFLCSPLWVDLLDRNEVVPTPLKFAQTNDENELLNHLDENLTLSWIIIDPTRKRAANLSSRRPVAVRRHWLTAELQVLYAVPMETVQCVVKVTCCGKAGGAMHVREVSLTMEDTEGRHVMGKDSVVILQDAMENGKRKKLDEVEAKERFEKFSIVKREIRERKMRRDKATDMVAMLVAFAVFALLFWFMAFAV</sequence>
<keyword evidence="1" id="KW-1133">Transmembrane helix</keyword>
<name>A0A445ID34_GLYSO</name>
<gene>
    <name evidence="2" type="ORF">D0Y65_032337</name>
</gene>
<dbReference type="Proteomes" id="UP000289340">
    <property type="component" value="Chromosome 11"/>
</dbReference>
<evidence type="ECO:0000313" key="3">
    <source>
        <dbReference type="Proteomes" id="UP000289340"/>
    </source>
</evidence>
<dbReference type="EMBL" id="QZWG01000011">
    <property type="protein sequence ID" value="RZB83778.1"/>
    <property type="molecule type" value="Genomic_DNA"/>
</dbReference>
<dbReference type="AlphaFoldDB" id="A0A445ID34"/>
<feature type="transmembrane region" description="Helical" evidence="1">
    <location>
        <begin position="309"/>
        <end position="329"/>
    </location>
</feature>
<dbReference type="InterPro" id="IPR036047">
    <property type="entry name" value="F-box-like_dom_sf"/>
</dbReference>
<evidence type="ECO:0000313" key="2">
    <source>
        <dbReference type="EMBL" id="RZB83778.1"/>
    </source>
</evidence>
<dbReference type="PANTHER" id="PTHR33736">
    <property type="entry name" value="F-BOX PROTEIN-RELATED"/>
    <property type="match status" value="1"/>
</dbReference>
<comment type="caution">
    <text evidence="2">The sequence shown here is derived from an EMBL/GenBank/DDBJ whole genome shotgun (WGS) entry which is preliminary data.</text>
</comment>
<keyword evidence="3" id="KW-1185">Reference proteome</keyword>
<dbReference type="InterPro" id="IPR045283">
    <property type="entry name" value="AT3G44326-like"/>
</dbReference>
<keyword evidence="1" id="KW-0472">Membrane</keyword>
<reference evidence="2 3" key="1">
    <citation type="submission" date="2018-09" db="EMBL/GenBank/DDBJ databases">
        <title>A high-quality reference genome of wild soybean provides a powerful tool to mine soybean genomes.</title>
        <authorList>
            <person name="Xie M."/>
            <person name="Chung C.Y.L."/>
            <person name="Li M.-W."/>
            <person name="Wong F.-L."/>
            <person name="Chan T.-F."/>
            <person name="Lam H.-M."/>
        </authorList>
    </citation>
    <scope>NUCLEOTIDE SEQUENCE [LARGE SCALE GENOMIC DNA]</scope>
    <source>
        <strain evidence="3">cv. W05</strain>
        <tissue evidence="2">Hypocotyl of etiolated seedlings</tissue>
    </source>
</reference>
<proteinExistence type="predicted"/>